<evidence type="ECO:0000313" key="1">
    <source>
        <dbReference type="EMBL" id="RXR25585.1"/>
    </source>
</evidence>
<organism evidence="1 2">
    <name type="scientific">Sphingobium fluviale</name>
    <dbReference type="NCBI Taxonomy" id="2506423"/>
    <lineage>
        <taxon>Bacteria</taxon>
        <taxon>Pseudomonadati</taxon>
        <taxon>Pseudomonadota</taxon>
        <taxon>Alphaproteobacteria</taxon>
        <taxon>Sphingomonadales</taxon>
        <taxon>Sphingomonadaceae</taxon>
        <taxon>Sphingobium</taxon>
    </lineage>
</organism>
<gene>
    <name evidence="1" type="ORF">EQG66_13825</name>
</gene>
<protein>
    <submittedName>
        <fullName evidence="1">Uncharacterized protein</fullName>
    </submittedName>
</protein>
<accession>A0A4Q1KEZ0</accession>
<sequence>MVINTPDARSFYIAWDSGTNPEDSGPPVAGGTFEKMQMMTLGAATQGYDPERRRLGRIFNTPGDYEIIVGEWLDGDEAPWQGYCRVRYSTKK</sequence>
<dbReference type="EMBL" id="SBKP01000019">
    <property type="protein sequence ID" value="RXR25585.1"/>
    <property type="molecule type" value="Genomic_DNA"/>
</dbReference>
<reference evidence="2" key="1">
    <citation type="submission" date="2019-01" db="EMBL/GenBank/DDBJ databases">
        <title>Cytophagaceae bacterium strain CAR-16.</title>
        <authorList>
            <person name="Chen W.-M."/>
        </authorList>
    </citation>
    <scope>NUCLEOTIDE SEQUENCE [LARGE SCALE GENOMIC DNA]</scope>
    <source>
        <strain evidence="2">CHR27</strain>
    </source>
</reference>
<dbReference type="RefSeq" id="WP_129405140.1">
    <property type="nucleotide sequence ID" value="NZ_SBKP01000019.1"/>
</dbReference>
<keyword evidence="2" id="KW-1185">Reference proteome</keyword>
<evidence type="ECO:0000313" key="2">
    <source>
        <dbReference type="Proteomes" id="UP000290958"/>
    </source>
</evidence>
<dbReference type="AlphaFoldDB" id="A0A4Q1KEZ0"/>
<name>A0A4Q1KEZ0_9SPHN</name>
<comment type="caution">
    <text evidence="1">The sequence shown here is derived from an EMBL/GenBank/DDBJ whole genome shotgun (WGS) entry which is preliminary data.</text>
</comment>
<proteinExistence type="predicted"/>
<dbReference type="Proteomes" id="UP000290958">
    <property type="component" value="Unassembled WGS sequence"/>
</dbReference>